<dbReference type="PROSITE" id="PS51643">
    <property type="entry name" value="HD_CAS3"/>
    <property type="match status" value="1"/>
</dbReference>
<dbReference type="AlphaFoldDB" id="A0A0N7JCU3"/>
<dbReference type="GO" id="GO:0051607">
    <property type="term" value="P:defense response to virus"/>
    <property type="evidence" value="ECO:0007669"/>
    <property type="project" value="UniProtKB-KW"/>
</dbReference>
<keyword evidence="8" id="KW-1185">Reference proteome</keyword>
<dbReference type="NCBIfam" id="TIGR01596">
    <property type="entry name" value="cas3_HD"/>
    <property type="match status" value="1"/>
</dbReference>
<dbReference type="Proteomes" id="UP000196694">
    <property type="component" value="Unassembled WGS sequence"/>
</dbReference>
<dbReference type="Proteomes" id="UP000058613">
    <property type="component" value="Chromosome"/>
</dbReference>
<dbReference type="Pfam" id="PF18019">
    <property type="entry name" value="Cas3_HD"/>
    <property type="match status" value="1"/>
</dbReference>
<dbReference type="EMBL" id="CP013011">
    <property type="protein sequence ID" value="ALL00353.1"/>
    <property type="molecule type" value="Genomic_DNA"/>
</dbReference>
<keyword evidence="1" id="KW-0479">Metal-binding</keyword>
<sequence length="281" mass="31004">MIKTLALYAWARVRLGHHSCNVAGLLLGLFSEELRVTANRLGVNAESLYIAAAIAALLHDAGKASPGYQERVATRPVFTCHELVAGKLVLDTSIRILEGRIEDKYAQLLAGLAGLAALRHHHGMRSIDFCRREAKKGRVHGLSREDFALLASEFEETCPPSRPIIMILNSLDNDYDPLGSLIALSKHVENLTRIVGFREEGLAFYASQLTGFLSLADYLAASILDGRRKDNEHPRGYAATALKELSWRLMTGIEGKVQLTDLLKGIAMDGIKFMKRLLSRL</sequence>
<name>A0A0N7JCU3_9CREN</name>
<organism evidence="5 7">
    <name type="scientific">Pyrodictium delaneyi</name>
    <dbReference type="NCBI Taxonomy" id="1273541"/>
    <lineage>
        <taxon>Archaea</taxon>
        <taxon>Thermoproteota</taxon>
        <taxon>Thermoprotei</taxon>
        <taxon>Desulfurococcales</taxon>
        <taxon>Pyrodictiaceae</taxon>
        <taxon>Pyrodictium</taxon>
    </lineage>
</organism>
<dbReference type="InterPro" id="IPR006483">
    <property type="entry name" value="CRISPR-assoc_Cas3_HD"/>
</dbReference>
<proteinExistence type="predicted"/>
<reference evidence="6 8" key="2">
    <citation type="submission" date="2017-05" db="EMBL/GenBank/DDBJ databases">
        <title>The draft genome of the hyperthermophilic archaeon 'Pyrodictium delaneyi strain Hulk', an iron and nitrate reducer, reveals the capacity for sulfate reduction.</title>
        <authorList>
            <person name="Demey L.M."/>
            <person name="Miller C."/>
            <person name="Manzella M."/>
            <person name="Reguera G."/>
            <person name="Kashefi K."/>
        </authorList>
    </citation>
    <scope>NUCLEOTIDE SEQUENCE [LARGE SCALE GENOMIC DNA]</scope>
    <source>
        <strain evidence="6 8">Hulk</strain>
    </source>
</reference>
<evidence type="ECO:0000313" key="7">
    <source>
        <dbReference type="Proteomes" id="UP000058613"/>
    </source>
</evidence>
<evidence type="ECO:0000256" key="1">
    <source>
        <dbReference type="ARBA" id="ARBA00022723"/>
    </source>
</evidence>
<dbReference type="Gene3D" id="1.10.3210.30">
    <property type="match status" value="1"/>
</dbReference>
<evidence type="ECO:0000259" key="4">
    <source>
        <dbReference type="PROSITE" id="PS51643"/>
    </source>
</evidence>
<dbReference type="InterPro" id="IPR038257">
    <property type="entry name" value="CRISPR-assoc_Cas3_HD_sf"/>
</dbReference>
<dbReference type="GO" id="GO:0016787">
    <property type="term" value="F:hydrolase activity"/>
    <property type="evidence" value="ECO:0007669"/>
    <property type="project" value="UniProtKB-KW"/>
</dbReference>
<protein>
    <submittedName>
        <fullName evidence="6">CRISPR-associated endonuclease Cas3</fullName>
    </submittedName>
</protein>
<evidence type="ECO:0000313" key="6">
    <source>
        <dbReference type="EMBL" id="OWJ54409.1"/>
    </source>
</evidence>
<keyword evidence="6" id="KW-0255">Endonuclease</keyword>
<dbReference type="GO" id="GO:0046872">
    <property type="term" value="F:metal ion binding"/>
    <property type="evidence" value="ECO:0007669"/>
    <property type="project" value="UniProtKB-KW"/>
</dbReference>
<keyword evidence="6" id="KW-0540">Nuclease</keyword>
<gene>
    <name evidence="6" type="ORF">Pdsh_08045</name>
    <name evidence="5" type="ORF">Pyrde_0303</name>
</gene>
<feature type="domain" description="HD Cas3-type" evidence="4">
    <location>
        <begin position="8"/>
        <end position="219"/>
    </location>
</feature>
<evidence type="ECO:0000313" key="5">
    <source>
        <dbReference type="EMBL" id="ALL00353.1"/>
    </source>
</evidence>
<evidence type="ECO:0000313" key="8">
    <source>
        <dbReference type="Proteomes" id="UP000196694"/>
    </source>
</evidence>
<dbReference type="STRING" id="1273541.Pyrde_0303"/>
<reference evidence="5 7" key="1">
    <citation type="submission" date="2015-10" db="EMBL/GenBank/DDBJ databases">
        <title>Complete genome sequence of hyperthermophilic archaeon Pyrodictium delaneyi Su06.</title>
        <authorList>
            <person name="Jung J.-H."/>
            <person name="Lin J."/>
            <person name="Holden J.F."/>
            <person name="Park C.-S."/>
        </authorList>
    </citation>
    <scope>NUCLEOTIDE SEQUENCE [LARGE SCALE GENOMIC DNA]</scope>
    <source>
        <strain evidence="5 7">Su06</strain>
    </source>
</reference>
<dbReference type="EMBL" id="NCQP01000006">
    <property type="protein sequence ID" value="OWJ54409.1"/>
    <property type="molecule type" value="Genomic_DNA"/>
</dbReference>
<dbReference type="GO" id="GO:0004519">
    <property type="term" value="F:endonuclease activity"/>
    <property type="evidence" value="ECO:0007669"/>
    <property type="project" value="UniProtKB-KW"/>
</dbReference>
<keyword evidence="3" id="KW-0051">Antiviral defense</keyword>
<keyword evidence="2" id="KW-0378">Hydrolase</keyword>
<dbReference type="KEGG" id="pdl:Pyrde_0303"/>
<evidence type="ECO:0000256" key="3">
    <source>
        <dbReference type="ARBA" id="ARBA00023118"/>
    </source>
</evidence>
<accession>A0A0N7JCU3</accession>
<evidence type="ECO:0000256" key="2">
    <source>
        <dbReference type="ARBA" id="ARBA00022801"/>
    </source>
</evidence>